<gene>
    <name evidence="7" type="ORF">OEW28_06250</name>
</gene>
<name>A0ABT2ZAS9_9RHOB</name>
<evidence type="ECO:0000256" key="1">
    <source>
        <dbReference type="ARBA" id="ARBA00022679"/>
    </source>
</evidence>
<keyword evidence="2" id="KW-0547">Nucleotide-binding</keyword>
<keyword evidence="8" id="KW-1185">Reference proteome</keyword>
<dbReference type="Pfam" id="PF04263">
    <property type="entry name" value="TPK_catalytic"/>
    <property type="match status" value="1"/>
</dbReference>
<dbReference type="SUPFAM" id="SSF63862">
    <property type="entry name" value="Thiamin pyrophosphokinase, substrate-binding domain"/>
    <property type="match status" value="1"/>
</dbReference>
<dbReference type="InterPro" id="IPR036759">
    <property type="entry name" value="TPK_catalytic_sf"/>
</dbReference>
<evidence type="ECO:0000313" key="8">
    <source>
        <dbReference type="Proteomes" id="UP001652542"/>
    </source>
</evidence>
<evidence type="ECO:0000313" key="7">
    <source>
        <dbReference type="EMBL" id="MCV2868227.1"/>
    </source>
</evidence>
<dbReference type="NCBIfam" id="TIGR01378">
    <property type="entry name" value="thi_PPkinase"/>
    <property type="match status" value="1"/>
</dbReference>
<feature type="domain" description="Thiamin pyrophosphokinase thiamin-binding" evidence="6">
    <location>
        <begin position="130"/>
        <end position="203"/>
    </location>
</feature>
<dbReference type="Pfam" id="PF04265">
    <property type="entry name" value="TPK_B1_binding"/>
    <property type="match status" value="1"/>
</dbReference>
<reference evidence="7 8" key="1">
    <citation type="submission" date="2022-10" db="EMBL/GenBank/DDBJ databases">
        <title>Defluviimonas sp. nov., isolated from ocean surface water.</title>
        <authorList>
            <person name="He W."/>
            <person name="Wang L."/>
            <person name="Zhang D.-F."/>
        </authorList>
    </citation>
    <scope>NUCLEOTIDE SEQUENCE [LARGE SCALE GENOMIC DNA]</scope>
    <source>
        <strain evidence="7 8">WL0002</strain>
    </source>
</reference>
<protein>
    <recommendedName>
        <fullName evidence="5">Thiamine diphosphokinase</fullName>
        <ecNumber evidence="5">2.7.6.2</ecNumber>
    </recommendedName>
</protein>
<comment type="caution">
    <text evidence="7">The sequence shown here is derived from an EMBL/GenBank/DDBJ whole genome shotgun (WGS) entry which is preliminary data.</text>
</comment>
<accession>A0ABT2ZAS9</accession>
<dbReference type="SUPFAM" id="SSF63999">
    <property type="entry name" value="Thiamin pyrophosphokinase, catalytic domain"/>
    <property type="match status" value="1"/>
</dbReference>
<keyword evidence="3" id="KW-0418">Kinase</keyword>
<evidence type="ECO:0000256" key="4">
    <source>
        <dbReference type="ARBA" id="ARBA00022840"/>
    </source>
</evidence>
<dbReference type="SMART" id="SM00983">
    <property type="entry name" value="TPK_B1_binding"/>
    <property type="match status" value="1"/>
</dbReference>
<sequence>MPPTLPPFSQPVTLLGGGEVDRETLSEALSFAPRIVAADGGANVARAFGHVPEWVIGDLDSADRRHLAELDPSRVLFVAEQESTDFEKCLMRLRAPFILGLGFTGLRFDHSLSACNALVRHPGSTCLLVGRDDVIFHAPSSVSLDLAPGMRVSLFPMAEVSGRSEGLRWPIAGLTLAPGGRIGTSNEATGRVEMEFDSHGMLVILPRIALGAAIAALRPDCGQPAAPAGPAAARGR</sequence>
<evidence type="ECO:0000256" key="3">
    <source>
        <dbReference type="ARBA" id="ARBA00022777"/>
    </source>
</evidence>
<dbReference type="InterPro" id="IPR036371">
    <property type="entry name" value="TPK_B1-bd_sf"/>
</dbReference>
<evidence type="ECO:0000259" key="6">
    <source>
        <dbReference type="SMART" id="SM00983"/>
    </source>
</evidence>
<dbReference type="PANTHER" id="PTHR41299">
    <property type="entry name" value="THIAMINE PYROPHOSPHOKINASE"/>
    <property type="match status" value="1"/>
</dbReference>
<dbReference type="EMBL" id="JAOWKY010000001">
    <property type="protein sequence ID" value="MCV2868227.1"/>
    <property type="molecule type" value="Genomic_DNA"/>
</dbReference>
<dbReference type="RefSeq" id="WP_263733844.1">
    <property type="nucleotide sequence ID" value="NZ_JAOWKY010000001.1"/>
</dbReference>
<dbReference type="PANTHER" id="PTHR41299:SF1">
    <property type="entry name" value="THIAMINE PYROPHOSPHOKINASE"/>
    <property type="match status" value="1"/>
</dbReference>
<dbReference type="EC" id="2.7.6.2" evidence="5"/>
<dbReference type="Gene3D" id="3.40.50.10240">
    <property type="entry name" value="Thiamin pyrophosphokinase, catalytic domain"/>
    <property type="match status" value="1"/>
</dbReference>
<dbReference type="GO" id="GO:0004788">
    <property type="term" value="F:thiamine diphosphokinase activity"/>
    <property type="evidence" value="ECO:0007669"/>
    <property type="project" value="UniProtKB-EC"/>
</dbReference>
<dbReference type="InterPro" id="IPR053149">
    <property type="entry name" value="TPK"/>
</dbReference>
<dbReference type="Proteomes" id="UP001652542">
    <property type="component" value="Unassembled WGS sequence"/>
</dbReference>
<dbReference type="InterPro" id="IPR007371">
    <property type="entry name" value="TPK_catalytic"/>
</dbReference>
<dbReference type="InterPro" id="IPR007373">
    <property type="entry name" value="Thiamin_PyroPKinase_B1-bd"/>
</dbReference>
<evidence type="ECO:0000256" key="5">
    <source>
        <dbReference type="NCBIfam" id="TIGR01378"/>
    </source>
</evidence>
<dbReference type="InterPro" id="IPR006282">
    <property type="entry name" value="Thi_PPkinase"/>
</dbReference>
<organism evidence="7 8">
    <name type="scientific">Albidovulum marisflavi</name>
    <dbReference type="NCBI Taxonomy" id="2984159"/>
    <lineage>
        <taxon>Bacteria</taxon>
        <taxon>Pseudomonadati</taxon>
        <taxon>Pseudomonadota</taxon>
        <taxon>Alphaproteobacteria</taxon>
        <taxon>Rhodobacterales</taxon>
        <taxon>Paracoccaceae</taxon>
        <taxon>Albidovulum</taxon>
    </lineage>
</organism>
<evidence type="ECO:0000256" key="2">
    <source>
        <dbReference type="ARBA" id="ARBA00022741"/>
    </source>
</evidence>
<dbReference type="CDD" id="cd07995">
    <property type="entry name" value="TPK"/>
    <property type="match status" value="1"/>
</dbReference>
<keyword evidence="4" id="KW-0067">ATP-binding</keyword>
<keyword evidence="1 7" id="KW-0808">Transferase</keyword>
<proteinExistence type="predicted"/>